<gene>
    <name evidence="2" type="ORF">PISMIDRAFT_658237</name>
</gene>
<dbReference type="EMBL" id="KN833693">
    <property type="protein sequence ID" value="KIK28174.1"/>
    <property type="molecule type" value="Genomic_DNA"/>
</dbReference>
<dbReference type="OrthoDB" id="10512168at2759"/>
<feature type="compositionally biased region" description="Basic and acidic residues" evidence="1">
    <location>
        <begin position="140"/>
        <end position="151"/>
    </location>
</feature>
<protein>
    <submittedName>
        <fullName evidence="2">Unplaced genomic scaffold scaffold_9, whole genome shotgun sequence</fullName>
    </submittedName>
</protein>
<proteinExistence type="predicted"/>
<dbReference type="AlphaFoldDB" id="A0A0C9ZQ01"/>
<evidence type="ECO:0000313" key="3">
    <source>
        <dbReference type="Proteomes" id="UP000054018"/>
    </source>
</evidence>
<keyword evidence="3" id="KW-1185">Reference proteome</keyword>
<name>A0A0C9ZQ01_9AGAM</name>
<dbReference type="HOGENOM" id="CLU_1300139_0_0_1"/>
<evidence type="ECO:0000256" key="1">
    <source>
        <dbReference type="SAM" id="MobiDB-lite"/>
    </source>
</evidence>
<evidence type="ECO:0000313" key="2">
    <source>
        <dbReference type="EMBL" id="KIK28174.1"/>
    </source>
</evidence>
<dbReference type="Proteomes" id="UP000054018">
    <property type="component" value="Unassembled WGS sequence"/>
</dbReference>
<feature type="region of interest" description="Disordered" evidence="1">
    <location>
        <begin position="124"/>
        <end position="151"/>
    </location>
</feature>
<accession>A0A0C9ZQ01</accession>
<reference evidence="2 3" key="1">
    <citation type="submission" date="2014-04" db="EMBL/GenBank/DDBJ databases">
        <authorList>
            <consortium name="DOE Joint Genome Institute"/>
            <person name="Kuo A."/>
            <person name="Kohler A."/>
            <person name="Costa M.D."/>
            <person name="Nagy L.G."/>
            <person name="Floudas D."/>
            <person name="Copeland A."/>
            <person name="Barry K.W."/>
            <person name="Cichocki N."/>
            <person name="Veneault-Fourrey C."/>
            <person name="LaButti K."/>
            <person name="Lindquist E.A."/>
            <person name="Lipzen A."/>
            <person name="Lundell T."/>
            <person name="Morin E."/>
            <person name="Murat C."/>
            <person name="Sun H."/>
            <person name="Tunlid A."/>
            <person name="Henrissat B."/>
            <person name="Grigoriev I.V."/>
            <person name="Hibbett D.S."/>
            <person name="Martin F."/>
            <person name="Nordberg H.P."/>
            <person name="Cantor M.N."/>
            <person name="Hua S.X."/>
        </authorList>
    </citation>
    <scope>NUCLEOTIDE SEQUENCE [LARGE SCALE GENOMIC DNA]</scope>
    <source>
        <strain evidence="2 3">441</strain>
    </source>
</reference>
<reference evidence="3" key="2">
    <citation type="submission" date="2015-01" db="EMBL/GenBank/DDBJ databases">
        <title>Evolutionary Origins and Diversification of the Mycorrhizal Mutualists.</title>
        <authorList>
            <consortium name="DOE Joint Genome Institute"/>
            <consortium name="Mycorrhizal Genomics Consortium"/>
            <person name="Kohler A."/>
            <person name="Kuo A."/>
            <person name="Nagy L.G."/>
            <person name="Floudas D."/>
            <person name="Copeland A."/>
            <person name="Barry K.W."/>
            <person name="Cichocki N."/>
            <person name="Veneault-Fourrey C."/>
            <person name="LaButti K."/>
            <person name="Lindquist E.A."/>
            <person name="Lipzen A."/>
            <person name="Lundell T."/>
            <person name="Morin E."/>
            <person name="Murat C."/>
            <person name="Riley R."/>
            <person name="Ohm R."/>
            <person name="Sun H."/>
            <person name="Tunlid A."/>
            <person name="Henrissat B."/>
            <person name="Grigoriev I.V."/>
            <person name="Hibbett D.S."/>
            <person name="Martin F."/>
        </authorList>
    </citation>
    <scope>NUCLEOTIDE SEQUENCE [LARGE SCALE GENOMIC DNA]</scope>
    <source>
        <strain evidence="3">441</strain>
    </source>
</reference>
<sequence>MPLLDDEVLENNNGDDASQSKIPFCLVEDVPRGGNLPGLPIATQRRTSESFKNTDTTSTGKMRNEQLATIEIALVLNRQGLLSTDKNQSVTVCNHMDLTELPSHSRRTCLNRYFERQPRVRVADQNETKTIGDIKNYSSNDKDSAPEAEKLHPRRWIPSAGQSPVIARNTTLEDILTSNGATIKIQMDLHTDAWRLFHCFLVSPRRHSKHDG</sequence>
<organism evidence="2 3">
    <name type="scientific">Pisolithus microcarpus 441</name>
    <dbReference type="NCBI Taxonomy" id="765257"/>
    <lineage>
        <taxon>Eukaryota</taxon>
        <taxon>Fungi</taxon>
        <taxon>Dikarya</taxon>
        <taxon>Basidiomycota</taxon>
        <taxon>Agaricomycotina</taxon>
        <taxon>Agaricomycetes</taxon>
        <taxon>Agaricomycetidae</taxon>
        <taxon>Boletales</taxon>
        <taxon>Sclerodermatineae</taxon>
        <taxon>Pisolithaceae</taxon>
        <taxon>Pisolithus</taxon>
    </lineage>
</organism>